<gene>
    <name evidence="1" type="ORF">GMARGA_LOCUS35371</name>
</gene>
<sequence>MDLKGNIEALKEIRSISYVAIQQDQAIQREQRTKKAKKVHNETAKLVSEYQEQNLASKQSGSINTLCTMMLVEEFISEEVQTTTNVGKNSRLSIEDPILEVKAKTDEREITTNEETCTEMEIEEPEK</sequence>
<evidence type="ECO:0000313" key="2">
    <source>
        <dbReference type="Proteomes" id="UP000789901"/>
    </source>
</evidence>
<name>A0ABN7WVD6_GIGMA</name>
<evidence type="ECO:0000313" key="1">
    <source>
        <dbReference type="EMBL" id="CAG8841328.1"/>
    </source>
</evidence>
<organism evidence="1 2">
    <name type="scientific">Gigaspora margarita</name>
    <dbReference type="NCBI Taxonomy" id="4874"/>
    <lineage>
        <taxon>Eukaryota</taxon>
        <taxon>Fungi</taxon>
        <taxon>Fungi incertae sedis</taxon>
        <taxon>Mucoromycota</taxon>
        <taxon>Glomeromycotina</taxon>
        <taxon>Glomeromycetes</taxon>
        <taxon>Diversisporales</taxon>
        <taxon>Gigasporaceae</taxon>
        <taxon>Gigaspora</taxon>
    </lineage>
</organism>
<dbReference type="Proteomes" id="UP000789901">
    <property type="component" value="Unassembled WGS sequence"/>
</dbReference>
<comment type="caution">
    <text evidence="1">The sequence shown here is derived from an EMBL/GenBank/DDBJ whole genome shotgun (WGS) entry which is preliminary data.</text>
</comment>
<proteinExistence type="predicted"/>
<protein>
    <submittedName>
        <fullName evidence="1">1290_t:CDS:1</fullName>
    </submittedName>
</protein>
<accession>A0ABN7WVD6</accession>
<keyword evidence="2" id="KW-1185">Reference proteome</keyword>
<reference evidence="1 2" key="1">
    <citation type="submission" date="2021-06" db="EMBL/GenBank/DDBJ databases">
        <authorList>
            <person name="Kallberg Y."/>
            <person name="Tangrot J."/>
            <person name="Rosling A."/>
        </authorList>
    </citation>
    <scope>NUCLEOTIDE SEQUENCE [LARGE SCALE GENOMIC DNA]</scope>
    <source>
        <strain evidence="1 2">120-4 pot B 10/14</strain>
    </source>
</reference>
<dbReference type="EMBL" id="CAJVQB010065516">
    <property type="protein sequence ID" value="CAG8841328.1"/>
    <property type="molecule type" value="Genomic_DNA"/>
</dbReference>
<feature type="non-terminal residue" evidence="1">
    <location>
        <position position="127"/>
    </location>
</feature>